<accession>A0AAV9ZTH8</accession>
<evidence type="ECO:0000313" key="3">
    <source>
        <dbReference type="Proteomes" id="UP001362999"/>
    </source>
</evidence>
<feature type="compositionally biased region" description="Basic and acidic residues" evidence="1">
    <location>
        <begin position="25"/>
        <end position="54"/>
    </location>
</feature>
<feature type="compositionally biased region" description="Basic residues" evidence="1">
    <location>
        <begin position="109"/>
        <end position="120"/>
    </location>
</feature>
<dbReference type="EMBL" id="JAWWNJ010000113">
    <property type="protein sequence ID" value="KAK6992077.1"/>
    <property type="molecule type" value="Genomic_DNA"/>
</dbReference>
<comment type="caution">
    <text evidence="2">The sequence shown here is derived from an EMBL/GenBank/DDBJ whole genome shotgun (WGS) entry which is preliminary data.</text>
</comment>
<feature type="compositionally biased region" description="Polar residues" evidence="1">
    <location>
        <begin position="254"/>
        <end position="267"/>
    </location>
</feature>
<name>A0AAV9ZTH8_9AGAR</name>
<dbReference type="AlphaFoldDB" id="A0AAV9ZTH8"/>
<proteinExistence type="predicted"/>
<dbReference type="Proteomes" id="UP001362999">
    <property type="component" value="Unassembled WGS sequence"/>
</dbReference>
<reference evidence="2 3" key="1">
    <citation type="journal article" date="2024" name="J Genomics">
        <title>Draft genome sequencing and assembly of Favolaschia claudopus CIRM-BRFM 2984 isolated from oak limbs.</title>
        <authorList>
            <person name="Navarro D."/>
            <person name="Drula E."/>
            <person name="Chaduli D."/>
            <person name="Cazenave R."/>
            <person name="Ahrendt S."/>
            <person name="Wang J."/>
            <person name="Lipzen A."/>
            <person name="Daum C."/>
            <person name="Barry K."/>
            <person name="Grigoriev I.V."/>
            <person name="Favel A."/>
            <person name="Rosso M.N."/>
            <person name="Martin F."/>
        </authorList>
    </citation>
    <scope>NUCLEOTIDE SEQUENCE [LARGE SCALE GENOMIC DNA]</scope>
    <source>
        <strain evidence="2 3">CIRM-BRFM 2984</strain>
    </source>
</reference>
<feature type="compositionally biased region" description="Polar residues" evidence="1">
    <location>
        <begin position="214"/>
        <end position="224"/>
    </location>
</feature>
<evidence type="ECO:0000313" key="2">
    <source>
        <dbReference type="EMBL" id="KAK6992077.1"/>
    </source>
</evidence>
<feature type="compositionally biased region" description="Basic and acidic residues" evidence="1">
    <location>
        <begin position="139"/>
        <end position="153"/>
    </location>
</feature>
<organism evidence="2 3">
    <name type="scientific">Favolaschia claudopus</name>
    <dbReference type="NCBI Taxonomy" id="2862362"/>
    <lineage>
        <taxon>Eukaryota</taxon>
        <taxon>Fungi</taxon>
        <taxon>Dikarya</taxon>
        <taxon>Basidiomycota</taxon>
        <taxon>Agaricomycotina</taxon>
        <taxon>Agaricomycetes</taxon>
        <taxon>Agaricomycetidae</taxon>
        <taxon>Agaricales</taxon>
        <taxon>Marasmiineae</taxon>
        <taxon>Mycenaceae</taxon>
        <taxon>Favolaschia</taxon>
    </lineage>
</organism>
<sequence>MGRWTVAEWLAQTEAEDYLGGTTSFRREGRVVRDIEPELEKSDDLKDGKEEGRHGKLLPPSPNALTNAYDEPPTPPPKTYLSGVHSWSGAPRLSADEEDSGRSSGGTKGGRRTRGKRGKSSRNNSVKTMQNGDPIYVDCRPEVVVESPNESRPRPQVARRPREFFSRSTPPKSKFRMTDGYTFNGQALEILVSTQVTATQSAHDAGRPRVFYPRSSSLPSAMNNLTPPPPLPPKDTPQARTHRALPAPPLAQANEPNASTDSKSTTIDGVASNGDRRLRPLPVPRPPS</sequence>
<keyword evidence="3" id="KW-1185">Reference proteome</keyword>
<protein>
    <submittedName>
        <fullName evidence="2">Uncharacterized protein</fullName>
    </submittedName>
</protein>
<gene>
    <name evidence="2" type="ORF">R3P38DRAFT_3088931</name>
</gene>
<evidence type="ECO:0000256" key="1">
    <source>
        <dbReference type="SAM" id="MobiDB-lite"/>
    </source>
</evidence>
<feature type="region of interest" description="Disordered" evidence="1">
    <location>
        <begin position="20"/>
        <end position="178"/>
    </location>
</feature>
<feature type="region of interest" description="Disordered" evidence="1">
    <location>
        <begin position="195"/>
        <end position="288"/>
    </location>
</feature>
<feature type="compositionally biased region" description="Pro residues" evidence="1">
    <location>
        <begin position="226"/>
        <end position="235"/>
    </location>
</feature>